<dbReference type="Pfam" id="PF00665">
    <property type="entry name" value="rve"/>
    <property type="match status" value="1"/>
</dbReference>
<comment type="caution">
    <text evidence="10">The sequence shown here is derived from an EMBL/GenBank/DDBJ whole genome shotgun (WGS) entry which is preliminary data.</text>
</comment>
<dbReference type="Gene3D" id="3.30.420.10">
    <property type="entry name" value="Ribonuclease H-like superfamily/Ribonuclease H"/>
    <property type="match status" value="1"/>
</dbReference>
<keyword evidence="7" id="KW-0695">RNA-directed DNA polymerase</keyword>
<dbReference type="GO" id="GO:0016787">
    <property type="term" value="F:hydrolase activity"/>
    <property type="evidence" value="ECO:0007669"/>
    <property type="project" value="UniProtKB-KW"/>
</dbReference>
<dbReference type="PANTHER" id="PTHR37984:SF5">
    <property type="entry name" value="PROTEIN NYNRIN-LIKE"/>
    <property type="match status" value="1"/>
</dbReference>
<name>A0ABD1GMD4_SALDI</name>
<dbReference type="AlphaFoldDB" id="A0ABD1GMD4"/>
<evidence type="ECO:0000313" key="10">
    <source>
        <dbReference type="EMBL" id="KAL1544299.1"/>
    </source>
</evidence>
<organism evidence="10 11">
    <name type="scientific">Salvia divinorum</name>
    <name type="common">Maria pastora</name>
    <name type="synonym">Diviner's sage</name>
    <dbReference type="NCBI Taxonomy" id="28513"/>
    <lineage>
        <taxon>Eukaryota</taxon>
        <taxon>Viridiplantae</taxon>
        <taxon>Streptophyta</taxon>
        <taxon>Embryophyta</taxon>
        <taxon>Tracheophyta</taxon>
        <taxon>Spermatophyta</taxon>
        <taxon>Magnoliopsida</taxon>
        <taxon>eudicotyledons</taxon>
        <taxon>Gunneridae</taxon>
        <taxon>Pentapetalae</taxon>
        <taxon>asterids</taxon>
        <taxon>lamiids</taxon>
        <taxon>Lamiales</taxon>
        <taxon>Lamiaceae</taxon>
        <taxon>Nepetoideae</taxon>
        <taxon>Mentheae</taxon>
        <taxon>Salviinae</taxon>
        <taxon>Salvia</taxon>
        <taxon>Salvia subgen. Calosphace</taxon>
    </lineage>
</organism>
<dbReference type="Pfam" id="PF17921">
    <property type="entry name" value="Integrase_H2C2"/>
    <property type="match status" value="1"/>
</dbReference>
<dbReference type="EC" id="2.7.7.49" evidence="1"/>
<dbReference type="InterPro" id="IPR012337">
    <property type="entry name" value="RNaseH-like_sf"/>
</dbReference>
<evidence type="ECO:0000313" key="11">
    <source>
        <dbReference type="Proteomes" id="UP001567538"/>
    </source>
</evidence>
<sequence>MEIFGKLEINLPFLQALKLPPFSRFIKEFIAGKAQSDGKIVIGESVSAVIQKKRLPSKQTDPGMFTLPITIGDVKIEHAMCDLGASINVLPYSVYTSSAESSGVLLGRPFLRTAKTLIDVCEGTICLDYHGEKYTFSINEAMRKPMDVENLHSIDVVAPLVQEFLEEEFLNLRLEGAIKHNEIEAEVENWFEAMQKNDLTDQEISEAIMNFCRAKGSDGSSQPAQLASAERALDEADKNPLPQGERSTTELKMPPGMKYAYLGKEETMPVIINSQLTQEQEDELMKVLKRNQKAIGWKLSDLVGIRPDLCMHHIRLEEGAKAHRDPKRKLNPHMREEVLKEVLKLVSLGIIYSVPDSKWVSPVHMMPKKSGIQVVTNTKNELVPTRLVTGWRMCIDYRKLNAATKKDHFPLPFIDQMLERLAGKQYFSFLDGYSGYFQIYVDPEDQEKTTFTCPFGTYAYRRMPFGLCNAPGTFQRCMMSIFSDLLEECIEIFMDDFTVYGDTYEKCLHNLDLVLARCRKKSLVLNFEKCHFMVTEGIVLGHVVSERGIQVDQAKIDVIAKLPHPTNQKEIRGFLGHAGFYRRFIKDFAKITQPLTRLLQNEVEFQFNEKCKEAFQLLKERLISAPIIRSPDWNYPFEVMCDASDYAVGAVLGQKINGKSYVIFYASKTLNQAQKNYDTTEKEMLAVVYSFEKFRPYLLGSKVIVFTDHAAIKYLLDKKESKPRLIRWVLLLQEFNWEVKDKKGTENRVADHLSRITQGEDEEEISDAFPDEHLNLIMKQSQLISWAHLITQLDQVGRSEGEMKKYAEPWFADLANYLVTGELPCSSDTTRAQKLKLKSEAKYYFWDDPYLWKMEADQVIRRCIPEWEHKDVLTHCHSLACGGHFGPKKTARKVLDSGFYWPTLNKDSYNFCRKCDCCQLTGRISAKDEMPQIPVIVCEIFDVWGMDFMGPFPSSYGNLYILMAVDYVSKWIEARATSTCDSKEVARFLKSNIFSRFGVPRAIISDQGTHFCNRTIESLMKKYGVHHRLSSPYHPQANGQAEVSNREVKNILEKTVNPSRKDWSKRLEDALWAYRTAYKTPIGMSPYRIIFGKMCHLSVGIEHRAYWAVQQMNMDAKACGEGRKLQLQELEELRLESYDSAMWYKERTKLWHDRN</sequence>
<dbReference type="PROSITE" id="PS50994">
    <property type="entry name" value="INTEGRASE"/>
    <property type="match status" value="1"/>
</dbReference>
<evidence type="ECO:0000256" key="8">
    <source>
        <dbReference type="SAM" id="MobiDB-lite"/>
    </source>
</evidence>
<evidence type="ECO:0000256" key="1">
    <source>
        <dbReference type="ARBA" id="ARBA00012493"/>
    </source>
</evidence>
<keyword evidence="2" id="KW-0808">Transferase</keyword>
<dbReference type="PANTHER" id="PTHR37984">
    <property type="entry name" value="PROTEIN CBG26694"/>
    <property type="match status" value="1"/>
</dbReference>
<dbReference type="Gene3D" id="3.10.10.10">
    <property type="entry name" value="HIV Type 1 Reverse Transcriptase, subunit A, domain 1"/>
    <property type="match status" value="1"/>
</dbReference>
<evidence type="ECO:0000259" key="9">
    <source>
        <dbReference type="PROSITE" id="PS50994"/>
    </source>
</evidence>
<dbReference type="InterPro" id="IPR041588">
    <property type="entry name" value="Integrase_H2C2"/>
</dbReference>
<dbReference type="InterPro" id="IPR041373">
    <property type="entry name" value="RT_RNaseH"/>
</dbReference>
<dbReference type="InterPro" id="IPR050951">
    <property type="entry name" value="Retrovirus_Pol_polyprotein"/>
</dbReference>
<gene>
    <name evidence="10" type="ORF">AAHA92_21169</name>
</gene>
<dbReference type="GO" id="GO:0003964">
    <property type="term" value="F:RNA-directed DNA polymerase activity"/>
    <property type="evidence" value="ECO:0007669"/>
    <property type="project" value="UniProtKB-KW"/>
</dbReference>
<dbReference type="FunFam" id="3.30.70.270:FF:000026">
    <property type="entry name" value="Transposon Ty3-G Gag-Pol polyprotein"/>
    <property type="match status" value="1"/>
</dbReference>
<feature type="domain" description="Integrase catalytic" evidence="9">
    <location>
        <begin position="930"/>
        <end position="1094"/>
    </location>
</feature>
<dbReference type="InterPro" id="IPR001584">
    <property type="entry name" value="Integrase_cat-core"/>
</dbReference>
<reference evidence="10 11" key="1">
    <citation type="submission" date="2024-06" db="EMBL/GenBank/DDBJ databases">
        <title>A chromosome level genome sequence of Diviner's sage (Salvia divinorum).</title>
        <authorList>
            <person name="Ford S.A."/>
            <person name="Ro D.-K."/>
            <person name="Ness R.W."/>
            <person name="Phillips M.A."/>
        </authorList>
    </citation>
    <scope>NUCLEOTIDE SEQUENCE [LARGE SCALE GENOMIC DNA]</scope>
    <source>
        <strain evidence="10">SAF-2024a</strain>
        <tissue evidence="10">Leaf</tissue>
    </source>
</reference>
<keyword evidence="5" id="KW-0255">Endonuclease</keyword>
<dbReference type="InterPro" id="IPR043502">
    <property type="entry name" value="DNA/RNA_pol_sf"/>
</dbReference>
<keyword evidence="4" id="KW-0540">Nuclease</keyword>
<dbReference type="SUPFAM" id="SSF56672">
    <property type="entry name" value="DNA/RNA polymerases"/>
    <property type="match status" value="1"/>
</dbReference>
<dbReference type="Pfam" id="PF00078">
    <property type="entry name" value="RVT_1"/>
    <property type="match status" value="1"/>
</dbReference>
<dbReference type="GO" id="GO:0004519">
    <property type="term" value="F:endonuclease activity"/>
    <property type="evidence" value="ECO:0007669"/>
    <property type="project" value="UniProtKB-KW"/>
</dbReference>
<dbReference type="InterPro" id="IPR036397">
    <property type="entry name" value="RNaseH_sf"/>
</dbReference>
<dbReference type="Gene3D" id="3.30.70.270">
    <property type="match status" value="2"/>
</dbReference>
<keyword evidence="11" id="KW-1185">Reference proteome</keyword>
<dbReference type="InterPro" id="IPR000477">
    <property type="entry name" value="RT_dom"/>
</dbReference>
<proteinExistence type="predicted"/>
<dbReference type="SUPFAM" id="SSF53098">
    <property type="entry name" value="Ribonuclease H-like"/>
    <property type="match status" value="1"/>
</dbReference>
<keyword evidence="6" id="KW-0378">Hydrolase</keyword>
<dbReference type="InterPro" id="IPR021109">
    <property type="entry name" value="Peptidase_aspartic_dom_sf"/>
</dbReference>
<evidence type="ECO:0000256" key="3">
    <source>
        <dbReference type="ARBA" id="ARBA00022695"/>
    </source>
</evidence>
<feature type="region of interest" description="Disordered" evidence="8">
    <location>
        <begin position="215"/>
        <end position="252"/>
    </location>
</feature>
<evidence type="ECO:0000256" key="6">
    <source>
        <dbReference type="ARBA" id="ARBA00022801"/>
    </source>
</evidence>
<protein>
    <recommendedName>
        <fullName evidence="1">RNA-directed DNA polymerase</fullName>
        <ecNumber evidence="1">2.7.7.49</ecNumber>
    </recommendedName>
</protein>
<evidence type="ECO:0000256" key="2">
    <source>
        <dbReference type="ARBA" id="ARBA00022679"/>
    </source>
</evidence>
<dbReference type="CDD" id="cd01647">
    <property type="entry name" value="RT_LTR"/>
    <property type="match status" value="1"/>
</dbReference>
<accession>A0ABD1GMD4</accession>
<evidence type="ECO:0000256" key="7">
    <source>
        <dbReference type="ARBA" id="ARBA00022918"/>
    </source>
</evidence>
<keyword evidence="3" id="KW-0548">Nucleotidyltransferase</keyword>
<dbReference type="InterPro" id="IPR043128">
    <property type="entry name" value="Rev_trsase/Diguanyl_cyclase"/>
</dbReference>
<dbReference type="Gene3D" id="2.40.70.10">
    <property type="entry name" value="Acid Proteases"/>
    <property type="match status" value="1"/>
</dbReference>
<dbReference type="FunFam" id="3.10.20.370:FF:000001">
    <property type="entry name" value="Retrovirus-related Pol polyprotein from transposon 17.6-like protein"/>
    <property type="match status" value="1"/>
</dbReference>
<dbReference type="Gene3D" id="1.10.340.70">
    <property type="match status" value="1"/>
</dbReference>
<dbReference type="Pfam" id="PF17917">
    <property type="entry name" value="RT_RNaseH"/>
    <property type="match status" value="1"/>
</dbReference>
<dbReference type="EMBL" id="JBEAFC010000008">
    <property type="protein sequence ID" value="KAL1544299.1"/>
    <property type="molecule type" value="Genomic_DNA"/>
</dbReference>
<dbReference type="Proteomes" id="UP001567538">
    <property type="component" value="Unassembled WGS sequence"/>
</dbReference>
<evidence type="ECO:0000256" key="4">
    <source>
        <dbReference type="ARBA" id="ARBA00022722"/>
    </source>
</evidence>
<evidence type="ECO:0000256" key="5">
    <source>
        <dbReference type="ARBA" id="ARBA00022759"/>
    </source>
</evidence>
<dbReference type="CDD" id="cd09274">
    <property type="entry name" value="RNase_HI_RT_Ty3"/>
    <property type="match status" value="1"/>
</dbReference>